<name>X1CPG8_9ZZZZ</name>
<accession>X1CPG8</accession>
<dbReference type="EMBL" id="BART01027846">
    <property type="protein sequence ID" value="GAG98013.1"/>
    <property type="molecule type" value="Genomic_DNA"/>
</dbReference>
<reference evidence="1" key="1">
    <citation type="journal article" date="2014" name="Front. Microbiol.">
        <title>High frequency of phylogenetically diverse reductive dehalogenase-homologous genes in deep subseafloor sedimentary metagenomes.</title>
        <authorList>
            <person name="Kawai M."/>
            <person name="Futagami T."/>
            <person name="Toyoda A."/>
            <person name="Takaki Y."/>
            <person name="Nishi S."/>
            <person name="Hori S."/>
            <person name="Arai W."/>
            <person name="Tsubouchi T."/>
            <person name="Morono Y."/>
            <person name="Uchiyama I."/>
            <person name="Ito T."/>
            <person name="Fujiyama A."/>
            <person name="Inagaki F."/>
            <person name="Takami H."/>
        </authorList>
    </citation>
    <scope>NUCLEOTIDE SEQUENCE</scope>
    <source>
        <strain evidence="1">Expedition CK06-06</strain>
    </source>
</reference>
<gene>
    <name evidence="1" type="ORF">S01H4_49255</name>
</gene>
<sequence>MEKILIATISQRHGINFYAARTLPGLTDQIANYVQEWWNRELPNIPMPEKELAQIKMYFEHVGYESLDFSNFIEVYD</sequence>
<dbReference type="AlphaFoldDB" id="X1CPG8"/>
<proteinExistence type="predicted"/>
<organism evidence="1">
    <name type="scientific">marine sediment metagenome</name>
    <dbReference type="NCBI Taxonomy" id="412755"/>
    <lineage>
        <taxon>unclassified sequences</taxon>
        <taxon>metagenomes</taxon>
        <taxon>ecological metagenomes</taxon>
    </lineage>
</organism>
<protein>
    <submittedName>
        <fullName evidence="1">Uncharacterized protein</fullName>
    </submittedName>
</protein>
<comment type="caution">
    <text evidence="1">The sequence shown here is derived from an EMBL/GenBank/DDBJ whole genome shotgun (WGS) entry which is preliminary data.</text>
</comment>
<evidence type="ECO:0000313" key="1">
    <source>
        <dbReference type="EMBL" id="GAG98013.1"/>
    </source>
</evidence>